<feature type="compositionally biased region" description="Acidic residues" evidence="1">
    <location>
        <begin position="463"/>
        <end position="477"/>
    </location>
</feature>
<dbReference type="eggNOG" id="ENOG502TN9I">
    <property type="taxonomic scope" value="Eukaryota"/>
</dbReference>
<dbReference type="Proteomes" id="UP000031512">
    <property type="component" value="Unassembled WGS sequence"/>
</dbReference>
<gene>
    <name evidence="2" type="ORF">BEWA_017030</name>
</gene>
<dbReference type="VEuPathDB" id="PiroplasmaDB:BEWA_017030"/>
<feature type="region of interest" description="Disordered" evidence="1">
    <location>
        <begin position="456"/>
        <end position="532"/>
    </location>
</feature>
<dbReference type="AlphaFoldDB" id="L1L9U9"/>
<comment type="caution">
    <text evidence="2">The sequence shown here is derived from an EMBL/GenBank/DDBJ whole genome shotgun (WGS) entry which is preliminary data.</text>
</comment>
<feature type="region of interest" description="Disordered" evidence="1">
    <location>
        <begin position="1155"/>
        <end position="1181"/>
    </location>
</feature>
<evidence type="ECO:0000313" key="2">
    <source>
        <dbReference type="EMBL" id="EKX72024.1"/>
    </source>
</evidence>
<keyword evidence="3" id="KW-1185">Reference proteome</keyword>
<organism evidence="2 3">
    <name type="scientific">Theileria equi strain WA</name>
    <dbReference type="NCBI Taxonomy" id="1537102"/>
    <lineage>
        <taxon>Eukaryota</taxon>
        <taxon>Sar</taxon>
        <taxon>Alveolata</taxon>
        <taxon>Apicomplexa</taxon>
        <taxon>Aconoidasida</taxon>
        <taxon>Piroplasmida</taxon>
        <taxon>Theileriidae</taxon>
        <taxon>Theileria</taxon>
    </lineage>
</organism>
<dbReference type="GeneID" id="15804876"/>
<dbReference type="OrthoDB" id="361062at2759"/>
<evidence type="ECO:0000313" key="3">
    <source>
        <dbReference type="Proteomes" id="UP000031512"/>
    </source>
</evidence>
<reference evidence="2 3" key="1">
    <citation type="journal article" date="2012" name="BMC Genomics">
        <title>Comparative genomic analysis and phylogenetic position of Theileria equi.</title>
        <authorList>
            <person name="Kappmeyer L.S."/>
            <person name="Thiagarajan M."/>
            <person name="Herndon D.R."/>
            <person name="Ramsay J.D."/>
            <person name="Caler E."/>
            <person name="Djikeng A."/>
            <person name="Gillespie J.J."/>
            <person name="Lau A.O."/>
            <person name="Roalson E.H."/>
            <person name="Silva J.C."/>
            <person name="Silva M.G."/>
            <person name="Suarez C.E."/>
            <person name="Ueti M.W."/>
            <person name="Nene V.M."/>
            <person name="Mealey R.H."/>
            <person name="Knowles D.P."/>
            <person name="Brayton K.A."/>
        </authorList>
    </citation>
    <scope>NUCLEOTIDE SEQUENCE [LARGE SCALE GENOMIC DNA]</scope>
    <source>
        <strain evidence="2 3">WA</strain>
    </source>
</reference>
<feature type="compositionally biased region" description="Polar residues" evidence="1">
    <location>
        <begin position="485"/>
        <end position="495"/>
    </location>
</feature>
<protein>
    <submittedName>
        <fullName evidence="2">Uncharacterized protein</fullName>
    </submittedName>
</protein>
<dbReference type="STRING" id="1537102.L1L9U9"/>
<name>L1L9U9_THEEQ</name>
<dbReference type="KEGG" id="beq:BEWA_017030"/>
<dbReference type="EMBL" id="ACOU01000008">
    <property type="protein sequence ID" value="EKX72024.1"/>
    <property type="molecule type" value="Genomic_DNA"/>
</dbReference>
<evidence type="ECO:0000256" key="1">
    <source>
        <dbReference type="SAM" id="MobiDB-lite"/>
    </source>
</evidence>
<sequence>MSGMLTLNVNCQGGGKDGDGTCKCGSNIHNLEAKKWIDQPTKGFIKLTHYSKIPFSLKKELGGFRIIEVGGVSERQPIKDVVSVSVYFWEGAKNKPILLGIKKRDKHEPTFYGKANTGITWRNSTVQNLDEQQALDNQNCHNNGAVPFNIKGSTSGDLLRDDKVTCVNTTRRIELVGGSKNHPGSEYVTTTYKVSGDTKISRVTYRGKDTTDLSPPTYPVGVIRLYSYPGAINVPLMLEFKSENDGSGSACFESKDTSGTNWLEYGSGNSFYNGDQGTPEPTDALSEQLDRVLCKYHNNVTLDLTKERYNNGDEYCCSEHKDGYKISVTSGEIKVNGVSKTASYCNHTIRGGKLAGVFYKDYGQRKNIKLHGSPFPIDGVDNVYVFYCQGNGPSLIYVDSKSAVDRGWYKKGDGNNWTWNSKLSVIRPAELKNLSCAKWKRLKGVLTECSCTNLTDDCSDPKQDEDEKQLQQEEEEVQKERQNAVALTSADSQAPTDPAPSPNAGNPSSTGIGSGSPSGSYTSPSSQQDDTGIPHEVTIDIYSRSVVGQSTIYGGNSPNIYVTPNSSQLSVKDFTESTHKAQGGNYITVKDFKYNERLIQGDLKGTIKNVRSVSVFYYTPIEAPNRIGDERGRPLLVKVTQKEPGSQSSTETYYANISTSHDDNTQWREWSLPRSKDALETKLTSLNCDLNNVVSIKVNQISGSYCGHLKAHIPGRVKVEKVDDHGSLGSYRAYKHELNGNSVGKFHISDFKNGQSITLNGLPTPILDAKKVVVYFCGKIPLLVYIYSNDLMTGPEKWFQSEDGGGTWTSASTLNGNNGANNDAIVGLLDTLNSPCKPSSITIDIYKRSSSGATYHQYTDTSSRRVITVTGVRNSSPGFIEYRHVILGRTTFTIEKFQYNGKPVTGGLSVPMSKVEEVSVYYWFPLETMEYMDKSRPLLFKVTLHGGDEKWYENNAEWKSAEGSGIFSPDNFQKKLQMLNCKLNYAVIIDVSQRPDNDQYKEYDACETTNKDSLDPNHGNARMQVAKDESKTGTSLGGYEVYSHTLKAHPHGKFHIVGFINNSTNSKEILNGIIASSERPILDVSEVRVYFCSKDDPKRPLLLYYKTNGGSPEHHLYQNHTPDDRGKWEYENNYSPLILYEQILEILNGLPSKCKQGTPPSPKAVSEETQPQPESPQALGGVGLATLGTMSLGTISGISSGTLAGSAATFFAGWKLYNRYKGDPWVRKA</sequence>
<accession>L1L9U9</accession>
<proteinExistence type="predicted"/>
<feature type="compositionally biased region" description="Low complexity" evidence="1">
    <location>
        <begin position="502"/>
        <end position="526"/>
    </location>
</feature>
<dbReference type="RefSeq" id="XP_004831476.1">
    <property type="nucleotide sequence ID" value="XM_004831419.1"/>
</dbReference>